<dbReference type="InterPro" id="IPR050654">
    <property type="entry name" value="AChE-related_enzymes"/>
</dbReference>
<feature type="chain" id="PRO_5011834072" description="Carboxylic ester hydrolase" evidence="4">
    <location>
        <begin position="24"/>
        <end position="518"/>
    </location>
</feature>
<dbReference type="InterPro" id="IPR002018">
    <property type="entry name" value="CarbesteraseB"/>
</dbReference>
<dbReference type="GO" id="GO:0004104">
    <property type="term" value="F:cholinesterase activity"/>
    <property type="evidence" value="ECO:0007669"/>
    <property type="project" value="InterPro"/>
</dbReference>
<dbReference type="PANTHER" id="PTHR43918">
    <property type="entry name" value="ACETYLCHOLINESTERASE"/>
    <property type="match status" value="1"/>
</dbReference>
<dbReference type="AlphaFoldDB" id="A0A2B7Z183"/>
<reference evidence="6 7" key="1">
    <citation type="submission" date="2017-10" db="EMBL/GenBank/DDBJ databases">
        <title>Comparative genomics in systemic dimorphic fungi from Ajellomycetaceae.</title>
        <authorList>
            <person name="Munoz J.F."/>
            <person name="Mcewen J.G."/>
            <person name="Clay O.K."/>
            <person name="Cuomo C.A."/>
        </authorList>
    </citation>
    <scope>NUCLEOTIDE SEQUENCE [LARGE SCALE GENOMIC DNA]</scope>
    <source>
        <strain evidence="6 7">UAMH7299</strain>
    </source>
</reference>
<evidence type="ECO:0000256" key="1">
    <source>
        <dbReference type="ARBA" id="ARBA00005964"/>
    </source>
</evidence>
<dbReference type="SUPFAM" id="SSF53474">
    <property type="entry name" value="alpha/beta-Hydrolases"/>
    <property type="match status" value="1"/>
</dbReference>
<feature type="domain" description="Carboxylesterase type B" evidence="5">
    <location>
        <begin position="35"/>
        <end position="363"/>
    </location>
</feature>
<sequence>MTSHGLVSRLLFLLSCLILATDAIPCIHRKRDAASVVEAPAGTFSGTTSRYRDDVVAYLGIPYARAPAGNLRFAAPRRLDKLDGVFDASEFGPDCPANKPVVIGNMTTPAGTKILQALSQQDTPISEDCLTLSIWAKNNDETGKPVIIWIYGGGYATGSVSIPLYDGSYFASDEDVIFVAISYRLNIFGFPGAPGLPHQNLGLRDIRLGVEWVRDNIAAFGGDPERMVLQGESAGAGAVDMWAYAYKDDPIVKALIAQSGAVSVAAAGGGEPGSSWYNVSEQLGCGGQSAGDETIECMRGKSVDELLSITAGFGGVGGVTFFPQADNITVFSDYGDRGESGNFAQLPLLNGNNDYEQGFYEISAPDTPDIILRAIGLSFTCGSRSASDYRADNDAPVWRYRYYGEFPNTRLFDGSGAYHTSEIFTLFGTAEPVTGVKNTPEQEAIGDNIRHAWAAFARDPVNGLTQLGWPQWKARTRSLIRLGYENNPQATFTFGAVTDGLCRLFDGLSGVGLGGLIG</sequence>
<organism evidence="6 7">
    <name type="scientific">Polytolypa hystricis (strain UAMH7299)</name>
    <dbReference type="NCBI Taxonomy" id="1447883"/>
    <lineage>
        <taxon>Eukaryota</taxon>
        <taxon>Fungi</taxon>
        <taxon>Dikarya</taxon>
        <taxon>Ascomycota</taxon>
        <taxon>Pezizomycotina</taxon>
        <taxon>Eurotiomycetes</taxon>
        <taxon>Eurotiomycetidae</taxon>
        <taxon>Onygenales</taxon>
        <taxon>Onygenales incertae sedis</taxon>
        <taxon>Polytolypa</taxon>
    </lineage>
</organism>
<dbReference type="Proteomes" id="UP000224634">
    <property type="component" value="Unassembled WGS sequence"/>
</dbReference>
<dbReference type="Pfam" id="PF00135">
    <property type="entry name" value="COesterase"/>
    <property type="match status" value="1"/>
</dbReference>
<comment type="similarity">
    <text evidence="1 4">Belongs to the type-B carboxylesterase/lipase family.</text>
</comment>
<proteinExistence type="inferred from homology"/>
<protein>
    <recommendedName>
        <fullName evidence="4">Carboxylic ester hydrolase</fullName>
        <ecNumber evidence="4">3.1.1.-</ecNumber>
    </recommendedName>
</protein>
<dbReference type="STRING" id="1447883.A0A2B7Z183"/>
<name>A0A2B7Z183_POLH7</name>
<evidence type="ECO:0000256" key="3">
    <source>
        <dbReference type="ARBA" id="ARBA00023157"/>
    </source>
</evidence>
<dbReference type="Gene3D" id="3.40.50.1820">
    <property type="entry name" value="alpha/beta hydrolase"/>
    <property type="match status" value="2"/>
</dbReference>
<keyword evidence="3" id="KW-1015">Disulfide bond</keyword>
<dbReference type="InterPro" id="IPR019826">
    <property type="entry name" value="Carboxylesterase_B_AS"/>
</dbReference>
<feature type="signal peptide" evidence="4">
    <location>
        <begin position="1"/>
        <end position="23"/>
    </location>
</feature>
<gene>
    <name evidence="6" type="ORF">AJ80_01716</name>
</gene>
<dbReference type="PRINTS" id="PR00878">
    <property type="entry name" value="CHOLNESTRASE"/>
</dbReference>
<accession>A0A2B7Z183</accession>
<evidence type="ECO:0000313" key="6">
    <source>
        <dbReference type="EMBL" id="PGH26587.1"/>
    </source>
</evidence>
<keyword evidence="2 4" id="KW-0378">Hydrolase</keyword>
<evidence type="ECO:0000256" key="4">
    <source>
        <dbReference type="RuleBase" id="RU361235"/>
    </source>
</evidence>
<evidence type="ECO:0000256" key="2">
    <source>
        <dbReference type="ARBA" id="ARBA00022801"/>
    </source>
</evidence>
<dbReference type="InterPro" id="IPR029058">
    <property type="entry name" value="AB_hydrolase_fold"/>
</dbReference>
<evidence type="ECO:0000313" key="7">
    <source>
        <dbReference type="Proteomes" id="UP000224634"/>
    </source>
</evidence>
<dbReference type="EC" id="3.1.1.-" evidence="4"/>
<evidence type="ECO:0000259" key="5">
    <source>
        <dbReference type="Pfam" id="PF00135"/>
    </source>
</evidence>
<dbReference type="ESTHER" id="9euro-a0a2b7z183">
    <property type="family name" value="Fungal_carboxylesterase_lipase"/>
</dbReference>
<dbReference type="PANTHER" id="PTHR43918:SF4">
    <property type="entry name" value="CARBOXYLIC ESTER HYDROLASE"/>
    <property type="match status" value="1"/>
</dbReference>
<keyword evidence="4" id="KW-0732">Signal</keyword>
<keyword evidence="7" id="KW-1185">Reference proteome</keyword>
<dbReference type="EMBL" id="PDNA01000015">
    <property type="protein sequence ID" value="PGH26587.1"/>
    <property type="molecule type" value="Genomic_DNA"/>
</dbReference>
<dbReference type="InterPro" id="IPR000997">
    <property type="entry name" value="Cholinesterase"/>
</dbReference>
<dbReference type="PROSITE" id="PS00122">
    <property type="entry name" value="CARBOXYLESTERASE_B_1"/>
    <property type="match status" value="1"/>
</dbReference>
<dbReference type="OrthoDB" id="408631at2759"/>
<comment type="caution">
    <text evidence="6">The sequence shown here is derived from an EMBL/GenBank/DDBJ whole genome shotgun (WGS) entry which is preliminary data.</text>
</comment>